<evidence type="ECO:0000313" key="2">
    <source>
        <dbReference type="Proteomes" id="UP001055247"/>
    </source>
</evidence>
<sequence length="178" mass="19079">MSEERLGEALEAAGYAGTWERRGDRIVLDAAAAALLLDDAELGGLDLDAQVLTLRMEPKDRLSLAAALVGAGLNGGRHQVEYTVRTDAGERRLAERGRFEADRDGCMRGIGVIVDLTPDAAPEAGDTPLEHAARTCMALHHLIAELPEGTAMMRKLADMLLLEFGFRVAQQATQRSGG</sequence>
<proteinExistence type="predicted"/>
<dbReference type="Proteomes" id="UP001055247">
    <property type="component" value="Unassembled WGS sequence"/>
</dbReference>
<accession>A0AAV4ZMJ8</accession>
<name>A0AAV4ZMJ8_9HYPH</name>
<keyword evidence="2" id="KW-1185">Reference proteome</keyword>
<protein>
    <submittedName>
        <fullName evidence="1">Uncharacterized protein</fullName>
    </submittedName>
</protein>
<evidence type="ECO:0000313" key="1">
    <source>
        <dbReference type="EMBL" id="GJD89371.1"/>
    </source>
</evidence>
<reference evidence="1" key="2">
    <citation type="submission" date="2021-08" db="EMBL/GenBank/DDBJ databases">
        <authorList>
            <person name="Tani A."/>
            <person name="Ola A."/>
            <person name="Ogura Y."/>
            <person name="Katsura K."/>
            <person name="Hayashi T."/>
        </authorList>
    </citation>
    <scope>NUCLEOTIDE SEQUENCE</scope>
    <source>
        <strain evidence="1">DSM 16372</strain>
    </source>
</reference>
<gene>
    <name evidence="1" type="ORF">BHAOGJBA_2898</name>
</gene>
<dbReference type="RefSeq" id="WP_238230195.1">
    <property type="nucleotide sequence ID" value="NZ_BPQO01000011.1"/>
</dbReference>
<dbReference type="EMBL" id="BPQO01000011">
    <property type="protein sequence ID" value="GJD89371.1"/>
    <property type="molecule type" value="Genomic_DNA"/>
</dbReference>
<comment type="caution">
    <text evidence="1">The sequence shown here is derived from an EMBL/GenBank/DDBJ whole genome shotgun (WGS) entry which is preliminary data.</text>
</comment>
<reference evidence="1" key="1">
    <citation type="journal article" date="2016" name="Front. Microbiol.">
        <title>Genome Sequence of the Piezophilic, Mesophilic Sulfate-Reducing Bacterium Desulfovibrio indicus J2T.</title>
        <authorList>
            <person name="Cao J."/>
            <person name="Maignien L."/>
            <person name="Shao Z."/>
            <person name="Alain K."/>
            <person name="Jebbar M."/>
        </authorList>
    </citation>
    <scope>NUCLEOTIDE SEQUENCE</scope>
    <source>
        <strain evidence="1">DSM 16372</strain>
    </source>
</reference>
<dbReference type="Gene3D" id="3.30.450.20">
    <property type="entry name" value="PAS domain"/>
    <property type="match status" value="1"/>
</dbReference>
<dbReference type="AlphaFoldDB" id="A0AAV4ZMJ8"/>
<organism evidence="1 2">
    <name type="scientific">Methylobacterium hispanicum</name>
    <dbReference type="NCBI Taxonomy" id="270350"/>
    <lineage>
        <taxon>Bacteria</taxon>
        <taxon>Pseudomonadati</taxon>
        <taxon>Pseudomonadota</taxon>
        <taxon>Alphaproteobacteria</taxon>
        <taxon>Hyphomicrobiales</taxon>
        <taxon>Methylobacteriaceae</taxon>
        <taxon>Methylobacterium</taxon>
    </lineage>
</organism>